<dbReference type="InterPro" id="IPR000719">
    <property type="entry name" value="Prot_kinase_dom"/>
</dbReference>
<dbReference type="InterPro" id="IPR019734">
    <property type="entry name" value="TPR_rpt"/>
</dbReference>
<sequence>MQICQNPNCSNPFSSDGNRFCTSCGGNSFGTLFKNRYRINRLLGEGGFGKTYEARDIDRLDAPCVIKQFVPQVQGTSALQKAAEMFKEEAKRLFELGENHPQIPRLVAYFEQGLNLYLVQEFIAGDTLAAEMKQHTFNEMQIRELLADLLPILQFIHERSVIHRDIKPENIIRRSYDRKLVLIDFGGAKQVTQTTLARQGTGIYTIGYAPLEQMQGYAYPASDLYALGATCARLITRCLPLQDPYGNLADALYDVREARWLWRERVKEQGLSISDDLGRIIDKLLKHFVGERYQSAAEVLQDLQAPQISNVPPTIPVTPSANNAQAYNFWGLDKAQRQDYQGAITDFNRALQIDPNYFEAWCNRGNAYLQIAQYDAALADYDRALTINPTFAEALQGREKILSMQRRTVPVQSQLQFQQAVFAYNLNGHSQLVRSVAFSRNSQTLISSSNDKTIKIWNLQTGKLQSVLNETGIWIVTAIAPDNQTVVSGSSDNTIKIWHLNANKPQRILRGHSDLINSLSISPNGQTIVSGSRDKTIRIWQVETGNLQQTLPVNAGFIYTTAISPDGKFLISAGSDKVIKIWQLDNGQLLHTITGNPGFVRAVAVSSALQIIASGGFGPTIHLWNLLTGQLQQRLEGHQGLIQCLAITPDGQTLISGSSDRTIKIWNLKTGKLLQTLTGHTASILSLDISSDGRNLASAGEDKTIRIWQAAQ</sequence>
<dbReference type="Gene3D" id="3.30.200.20">
    <property type="entry name" value="Phosphorylase Kinase, domain 1"/>
    <property type="match status" value="1"/>
</dbReference>
<dbReference type="RefSeq" id="WP_096576481.1">
    <property type="nucleotide sequence ID" value="NZ_CAWNJS010000001.1"/>
</dbReference>
<dbReference type="Gene3D" id="1.25.40.10">
    <property type="entry name" value="Tetratricopeptide repeat domain"/>
    <property type="match status" value="1"/>
</dbReference>
<dbReference type="SMART" id="SM00028">
    <property type="entry name" value="TPR"/>
    <property type="match status" value="2"/>
</dbReference>
<dbReference type="SUPFAM" id="SSF56112">
    <property type="entry name" value="Protein kinase-like (PK-like)"/>
    <property type="match status" value="1"/>
</dbReference>
<dbReference type="InterPro" id="IPR017441">
    <property type="entry name" value="Protein_kinase_ATP_BS"/>
</dbReference>
<evidence type="ECO:0000256" key="5">
    <source>
        <dbReference type="PROSITE-ProRule" id="PRU10141"/>
    </source>
</evidence>
<name>A0A1Z4MZA1_9CYAN</name>
<dbReference type="GO" id="GO:0004672">
    <property type="term" value="F:protein kinase activity"/>
    <property type="evidence" value="ECO:0007669"/>
    <property type="project" value="InterPro"/>
</dbReference>
<dbReference type="NCBIfam" id="NF045510">
    <property type="entry name" value="4Cys_prefix_kin"/>
    <property type="match status" value="1"/>
</dbReference>
<keyword evidence="4" id="KW-0802">TPR repeat</keyword>
<feature type="domain" description="Protein kinase" evidence="6">
    <location>
        <begin position="37"/>
        <end position="308"/>
    </location>
</feature>
<dbReference type="InterPro" id="IPR036322">
    <property type="entry name" value="WD40_repeat_dom_sf"/>
</dbReference>
<evidence type="ECO:0000256" key="2">
    <source>
        <dbReference type="ARBA" id="ARBA00022737"/>
    </source>
</evidence>
<dbReference type="Pfam" id="PF00069">
    <property type="entry name" value="Pkinase"/>
    <property type="match status" value="1"/>
</dbReference>
<keyword evidence="2" id="KW-0677">Repeat</keyword>
<feature type="repeat" description="WD" evidence="3">
    <location>
        <begin position="551"/>
        <end position="592"/>
    </location>
</feature>
<feature type="repeat" description="WD" evidence="3">
    <location>
        <begin position="677"/>
        <end position="712"/>
    </location>
</feature>
<keyword evidence="7" id="KW-0418">Kinase</keyword>
<dbReference type="SMART" id="SM00220">
    <property type="entry name" value="S_TKc"/>
    <property type="match status" value="1"/>
</dbReference>
<feature type="repeat" description="TPR" evidence="4">
    <location>
        <begin position="324"/>
        <end position="357"/>
    </location>
</feature>
<accession>A0A1Z4MZA1</accession>
<dbReference type="PROSITE" id="PS50005">
    <property type="entry name" value="TPR"/>
    <property type="match status" value="2"/>
</dbReference>
<feature type="repeat" description="WD" evidence="3">
    <location>
        <begin position="478"/>
        <end position="508"/>
    </location>
</feature>
<dbReference type="InterPro" id="IPR019775">
    <property type="entry name" value="WD40_repeat_CS"/>
</dbReference>
<dbReference type="Proteomes" id="UP000218785">
    <property type="component" value="Chromosome"/>
</dbReference>
<proteinExistence type="predicted"/>
<evidence type="ECO:0000313" key="8">
    <source>
        <dbReference type="Proteomes" id="UP000218785"/>
    </source>
</evidence>
<dbReference type="CDD" id="cd14014">
    <property type="entry name" value="STKc_PknB_like"/>
    <property type="match status" value="1"/>
</dbReference>
<dbReference type="PROSITE" id="PS50294">
    <property type="entry name" value="WD_REPEATS_REGION"/>
    <property type="match status" value="5"/>
</dbReference>
<dbReference type="PROSITE" id="PS00107">
    <property type="entry name" value="PROTEIN_KINASE_ATP"/>
    <property type="match status" value="1"/>
</dbReference>
<dbReference type="InterPro" id="IPR001680">
    <property type="entry name" value="WD40_rpt"/>
</dbReference>
<dbReference type="CDD" id="cd00200">
    <property type="entry name" value="WD40"/>
    <property type="match status" value="1"/>
</dbReference>
<dbReference type="Pfam" id="PF13414">
    <property type="entry name" value="TPR_11"/>
    <property type="match status" value="1"/>
</dbReference>
<dbReference type="PROSITE" id="PS50082">
    <property type="entry name" value="WD_REPEATS_2"/>
    <property type="match status" value="7"/>
</dbReference>
<dbReference type="AlphaFoldDB" id="A0A1Z4MZA1"/>
<dbReference type="GO" id="GO:0005524">
    <property type="term" value="F:ATP binding"/>
    <property type="evidence" value="ECO:0007669"/>
    <property type="project" value="UniProtKB-UniRule"/>
</dbReference>
<keyword evidence="7" id="KW-0808">Transferase</keyword>
<dbReference type="SUPFAM" id="SSF50978">
    <property type="entry name" value="WD40 repeat-like"/>
    <property type="match status" value="1"/>
</dbReference>
<dbReference type="PRINTS" id="PR00320">
    <property type="entry name" value="GPROTEINBRPT"/>
</dbReference>
<dbReference type="PANTHER" id="PTHR22847">
    <property type="entry name" value="WD40 REPEAT PROTEIN"/>
    <property type="match status" value="1"/>
</dbReference>
<dbReference type="PROSITE" id="PS50293">
    <property type="entry name" value="TPR_REGION"/>
    <property type="match status" value="1"/>
</dbReference>
<protein>
    <submittedName>
        <fullName evidence="7">Protein kinase</fullName>
    </submittedName>
</protein>
<dbReference type="KEGG" id="ttq:NIES37_27460"/>
<dbReference type="EMBL" id="AP018248">
    <property type="protein sequence ID" value="BAY98794.1"/>
    <property type="molecule type" value="Genomic_DNA"/>
</dbReference>
<evidence type="ECO:0000313" key="7">
    <source>
        <dbReference type="EMBL" id="BAY98794.1"/>
    </source>
</evidence>
<dbReference type="PANTHER" id="PTHR22847:SF637">
    <property type="entry name" value="WD REPEAT DOMAIN 5B"/>
    <property type="match status" value="1"/>
</dbReference>
<keyword evidence="8" id="KW-1185">Reference proteome</keyword>
<organism evidence="7 8">
    <name type="scientific">Tolypothrix tenuis PCC 7101</name>
    <dbReference type="NCBI Taxonomy" id="231146"/>
    <lineage>
        <taxon>Bacteria</taxon>
        <taxon>Bacillati</taxon>
        <taxon>Cyanobacteriota</taxon>
        <taxon>Cyanophyceae</taxon>
        <taxon>Nostocales</taxon>
        <taxon>Tolypothrichaceae</taxon>
        <taxon>Tolypothrix</taxon>
    </lineage>
</organism>
<evidence type="ECO:0000256" key="1">
    <source>
        <dbReference type="ARBA" id="ARBA00022574"/>
    </source>
</evidence>
<evidence type="ECO:0000256" key="4">
    <source>
        <dbReference type="PROSITE-ProRule" id="PRU00339"/>
    </source>
</evidence>
<dbReference type="Gene3D" id="2.130.10.10">
    <property type="entry name" value="YVTN repeat-like/Quinoprotein amine dehydrogenase"/>
    <property type="match status" value="3"/>
</dbReference>
<feature type="binding site" evidence="5">
    <location>
        <position position="67"/>
    </location>
    <ligand>
        <name>ATP</name>
        <dbReference type="ChEBI" id="CHEBI:30616"/>
    </ligand>
</feature>
<feature type="repeat" description="TPR" evidence="4">
    <location>
        <begin position="358"/>
        <end position="391"/>
    </location>
</feature>
<dbReference type="Gene3D" id="1.10.510.10">
    <property type="entry name" value="Transferase(Phosphotransferase) domain 1"/>
    <property type="match status" value="1"/>
</dbReference>
<dbReference type="InterPro" id="IPR020472">
    <property type="entry name" value="WD40_PAC1"/>
</dbReference>
<feature type="repeat" description="WD" evidence="3">
    <location>
        <begin position="635"/>
        <end position="676"/>
    </location>
</feature>
<dbReference type="InterPro" id="IPR015943">
    <property type="entry name" value="WD40/YVTN_repeat-like_dom_sf"/>
</dbReference>
<dbReference type="InterPro" id="IPR011990">
    <property type="entry name" value="TPR-like_helical_dom_sf"/>
</dbReference>
<dbReference type="SMART" id="SM00320">
    <property type="entry name" value="WD40"/>
    <property type="match status" value="7"/>
</dbReference>
<dbReference type="SUPFAM" id="SSF48452">
    <property type="entry name" value="TPR-like"/>
    <property type="match status" value="1"/>
</dbReference>
<keyword evidence="5" id="KW-0067">ATP-binding</keyword>
<feature type="repeat" description="WD" evidence="3">
    <location>
        <begin position="509"/>
        <end position="550"/>
    </location>
</feature>
<feature type="repeat" description="WD" evidence="3">
    <location>
        <begin position="426"/>
        <end position="467"/>
    </location>
</feature>
<feature type="repeat" description="WD" evidence="3">
    <location>
        <begin position="593"/>
        <end position="634"/>
    </location>
</feature>
<keyword evidence="5" id="KW-0547">Nucleotide-binding</keyword>
<reference evidence="7 8" key="1">
    <citation type="submission" date="2017-06" db="EMBL/GenBank/DDBJ databases">
        <title>Genome sequencing of cyanobaciteial culture collection at National Institute for Environmental Studies (NIES).</title>
        <authorList>
            <person name="Hirose Y."/>
            <person name="Shimura Y."/>
            <person name="Fujisawa T."/>
            <person name="Nakamura Y."/>
            <person name="Kawachi M."/>
        </authorList>
    </citation>
    <scope>NUCLEOTIDE SEQUENCE [LARGE SCALE GENOMIC DNA]</scope>
    <source>
        <strain evidence="7 8">NIES-37</strain>
    </source>
</reference>
<keyword evidence="1 3" id="KW-0853">WD repeat</keyword>
<dbReference type="InterPro" id="IPR011009">
    <property type="entry name" value="Kinase-like_dom_sf"/>
</dbReference>
<gene>
    <name evidence="7" type="ORF">NIES37_27460</name>
</gene>
<dbReference type="PROSITE" id="PS50011">
    <property type="entry name" value="PROTEIN_KINASE_DOM"/>
    <property type="match status" value="1"/>
</dbReference>
<evidence type="ECO:0000256" key="3">
    <source>
        <dbReference type="PROSITE-ProRule" id="PRU00221"/>
    </source>
</evidence>
<evidence type="ECO:0000259" key="6">
    <source>
        <dbReference type="PROSITE" id="PS50011"/>
    </source>
</evidence>
<dbReference type="PROSITE" id="PS00678">
    <property type="entry name" value="WD_REPEATS_1"/>
    <property type="match status" value="2"/>
</dbReference>
<dbReference type="Pfam" id="PF00400">
    <property type="entry name" value="WD40"/>
    <property type="match status" value="7"/>
</dbReference>